<feature type="compositionally biased region" description="Polar residues" evidence="1">
    <location>
        <begin position="23"/>
        <end position="44"/>
    </location>
</feature>
<evidence type="ECO:0000313" key="4">
    <source>
        <dbReference type="Proteomes" id="UP000494329"/>
    </source>
</evidence>
<proteinExistence type="predicted"/>
<evidence type="ECO:0000256" key="1">
    <source>
        <dbReference type="SAM" id="MobiDB-lite"/>
    </source>
</evidence>
<dbReference type="Proteomes" id="UP000494329">
    <property type="component" value="Unassembled WGS sequence"/>
</dbReference>
<dbReference type="RefSeq" id="WP_175114996.1">
    <property type="nucleotide sequence ID" value="NZ_CADIKF010000073.1"/>
</dbReference>
<evidence type="ECO:0000313" key="3">
    <source>
        <dbReference type="EMBL" id="CAB3770778.1"/>
    </source>
</evidence>
<dbReference type="EMBL" id="CADIKF010000073">
    <property type="protein sequence ID" value="CAB3770778.1"/>
    <property type="molecule type" value="Genomic_DNA"/>
</dbReference>
<gene>
    <name evidence="3" type="ORF">LMG29739_05871</name>
</gene>
<sequence length="85" mass="9059">MNIIRSIVAASLLAAGISFAQAQEPPSNDQTVHSQADVTRNTQGDQRRDNNNPSNYPSGFNTGPTKANVRGCVGPVSYCNIYFGS</sequence>
<feature type="chain" id="PRO_5027071305" evidence="2">
    <location>
        <begin position="21"/>
        <end position="85"/>
    </location>
</feature>
<dbReference type="AlphaFoldDB" id="A0A6J5EW03"/>
<keyword evidence="2" id="KW-0732">Signal</keyword>
<organism evidence="3 4">
    <name type="scientific">Paraburkholderia solisilvae</name>
    <dbReference type="NCBI Taxonomy" id="624376"/>
    <lineage>
        <taxon>Bacteria</taxon>
        <taxon>Pseudomonadati</taxon>
        <taxon>Pseudomonadota</taxon>
        <taxon>Betaproteobacteria</taxon>
        <taxon>Burkholderiales</taxon>
        <taxon>Burkholderiaceae</taxon>
        <taxon>Paraburkholderia</taxon>
    </lineage>
</organism>
<evidence type="ECO:0000256" key="2">
    <source>
        <dbReference type="SAM" id="SignalP"/>
    </source>
</evidence>
<reference evidence="3 4" key="1">
    <citation type="submission" date="2020-04" db="EMBL/GenBank/DDBJ databases">
        <authorList>
            <person name="De Canck E."/>
        </authorList>
    </citation>
    <scope>NUCLEOTIDE SEQUENCE [LARGE SCALE GENOMIC DNA]</scope>
    <source>
        <strain evidence="3 4">LMG 29739</strain>
    </source>
</reference>
<name>A0A6J5EW03_9BURK</name>
<feature type="compositionally biased region" description="Polar residues" evidence="1">
    <location>
        <begin position="51"/>
        <end position="65"/>
    </location>
</feature>
<feature type="signal peptide" evidence="2">
    <location>
        <begin position="1"/>
        <end position="20"/>
    </location>
</feature>
<accession>A0A6J5EW03</accession>
<protein>
    <submittedName>
        <fullName evidence="3">Uncharacterized protein</fullName>
    </submittedName>
</protein>
<feature type="region of interest" description="Disordered" evidence="1">
    <location>
        <begin position="23"/>
        <end position="68"/>
    </location>
</feature>
<keyword evidence="4" id="KW-1185">Reference proteome</keyword>